<dbReference type="EMBL" id="CP042817">
    <property type="protein sequence ID" value="QEJ98591.1"/>
    <property type="molecule type" value="Genomic_DNA"/>
</dbReference>
<keyword evidence="1" id="KW-0677">Repeat</keyword>
<dbReference type="InterPro" id="IPR011990">
    <property type="entry name" value="TPR-like_helical_dom_sf"/>
</dbReference>
<dbReference type="SMART" id="SM00028">
    <property type="entry name" value="TPR"/>
    <property type="match status" value="4"/>
</dbReference>
<dbReference type="InterPro" id="IPR051012">
    <property type="entry name" value="CellSynth/LPSAsmb/PSIAsmb"/>
</dbReference>
<name>A0AAE6IV90_TREPH</name>
<protein>
    <submittedName>
        <fullName evidence="5">Tetratricopeptide repeat protein</fullName>
    </submittedName>
</protein>
<evidence type="ECO:0000313" key="6">
    <source>
        <dbReference type="Proteomes" id="UP000323594"/>
    </source>
</evidence>
<evidence type="ECO:0000256" key="1">
    <source>
        <dbReference type="ARBA" id="ARBA00022737"/>
    </source>
</evidence>
<feature type="region of interest" description="Disordered" evidence="4">
    <location>
        <begin position="26"/>
        <end position="46"/>
    </location>
</feature>
<reference evidence="5 6" key="1">
    <citation type="submission" date="2019-08" db="EMBL/GenBank/DDBJ databases">
        <authorList>
            <person name="Kuhnert P."/>
        </authorList>
    </citation>
    <scope>NUCLEOTIDE SEQUENCE [LARGE SCALE GENOMIC DNA]</scope>
    <source>
        <strain evidence="5 6">B36.5</strain>
    </source>
</reference>
<feature type="compositionally biased region" description="Basic and acidic residues" evidence="4">
    <location>
        <begin position="71"/>
        <end position="85"/>
    </location>
</feature>
<feature type="compositionally biased region" description="Basic and acidic residues" evidence="4">
    <location>
        <begin position="148"/>
        <end position="158"/>
    </location>
</feature>
<gene>
    <name evidence="5" type="ORF">FUT82_11680</name>
</gene>
<dbReference type="PANTHER" id="PTHR45586">
    <property type="entry name" value="TPR REPEAT-CONTAINING PROTEIN PA4667"/>
    <property type="match status" value="1"/>
</dbReference>
<organism evidence="5 6">
    <name type="scientific">Treponema phagedenis</name>
    <dbReference type="NCBI Taxonomy" id="162"/>
    <lineage>
        <taxon>Bacteria</taxon>
        <taxon>Pseudomonadati</taxon>
        <taxon>Spirochaetota</taxon>
        <taxon>Spirochaetia</taxon>
        <taxon>Spirochaetales</taxon>
        <taxon>Treponemataceae</taxon>
        <taxon>Treponema</taxon>
    </lineage>
</organism>
<evidence type="ECO:0000313" key="5">
    <source>
        <dbReference type="EMBL" id="QEJ98591.1"/>
    </source>
</evidence>
<dbReference type="PANTHER" id="PTHR45586:SF1">
    <property type="entry name" value="LIPOPOLYSACCHARIDE ASSEMBLY PROTEIN B"/>
    <property type="match status" value="1"/>
</dbReference>
<dbReference type="RefSeq" id="WP_148879845.1">
    <property type="nucleotide sequence ID" value="NZ_CP042814.1"/>
</dbReference>
<feature type="compositionally biased region" description="Acidic residues" evidence="4">
    <location>
        <begin position="222"/>
        <end position="233"/>
    </location>
</feature>
<dbReference type="InterPro" id="IPR058109">
    <property type="entry name" value="FlcA_C"/>
</dbReference>
<accession>A0AAE6IV90</accession>
<keyword evidence="2 3" id="KW-0802">TPR repeat</keyword>
<dbReference type="Proteomes" id="UP000323594">
    <property type="component" value="Chromosome"/>
</dbReference>
<dbReference type="AlphaFoldDB" id="A0AAE6IV90"/>
<dbReference type="SUPFAM" id="SSF48452">
    <property type="entry name" value="TPR-like"/>
    <property type="match status" value="2"/>
</dbReference>
<evidence type="ECO:0000256" key="2">
    <source>
        <dbReference type="ARBA" id="ARBA00022803"/>
    </source>
</evidence>
<dbReference type="Gene3D" id="1.25.40.10">
    <property type="entry name" value="Tetratricopeptide repeat domain"/>
    <property type="match status" value="3"/>
</dbReference>
<feature type="region of interest" description="Disordered" evidence="4">
    <location>
        <begin position="282"/>
        <end position="307"/>
    </location>
</feature>
<feature type="compositionally biased region" description="Acidic residues" evidence="4">
    <location>
        <begin position="173"/>
        <end position="188"/>
    </location>
</feature>
<dbReference type="InterPro" id="IPR019734">
    <property type="entry name" value="TPR_rpt"/>
</dbReference>
<proteinExistence type="predicted"/>
<dbReference type="NCBIfam" id="NF047372">
    <property type="entry name" value="FlcA_NTERM"/>
    <property type="match status" value="1"/>
</dbReference>
<dbReference type="PROSITE" id="PS50005">
    <property type="entry name" value="TPR"/>
    <property type="match status" value="1"/>
</dbReference>
<sequence>MPSLQELKEFRDELKHIGNEPEVTADWGDLYDELPPPSEAPVPDVNVDDLLDSIGIDTDALLAAEQSAQSRNEDKKPEKEKRNLEAELVDIDLDDIGKDPAPVNPPSETGDALPEMDLTSDFFDSSDSDWKTHEIPETDVSLDVLDAPEEKTEIKELPEEPLSIPQSNFSDAADFDDLLSSLDLDEPMQDQNTEKEESFSDVPESLLAGLQDDLNTAKTESEDASLPEFDLGDFDFNSPEIDDLDIDKIGEAEALDLQEIEDAPLESADHNAFDIPASAFDEIPSSTDEKDSDTFPEDFLNLSLPAESDDGFSDNAFNLEDSLTLQPESGLKDDFTPDISALNAPPEENVDIESFTAPPEIDVENFTAQDQNQTDEHTGFAVEDNALDTSIEDINEGAFELPESFQSFAQESKLHDFRPLSHDDEEIDENAALSNDDYLYFLHRLESFPLNVRLIIQDYLANVPDSDAAKMNLIRMIVDDTSLKKVAAHLETILEKSVNIPKGFERKTAEEYEREKRTFSYRLKHRILPIATMSFLALLFAFCISVLSWQFIYKPIHSEILYKTGYTALESANYQAAISKFDEAGTYWKKRRWYFSFARGFRDKKQYLNAEKIYLRLLYDFKQDKEGGIEYAEMLSKDLRNYEKAETVLRRQVLDYHINDSDALIALGNLFLDWGDEDSSKYQEAEKIYQSLISMYGTKDPYLSGLMRYYIRTDNLAKVLPIQEILTDKNSMLVSDLIELGGYLLEKRYEPKPSDSEKLRAKIEDLRKLLDKALQAAPAEPEAYYNLGRFYIYNYKPAKAKDFLSEAIRLYQKSAHLTAGKTIKKINAMRLLGELLCDDKEYLDAHDLYAQALTEYQEYTAIRALPPHRIIGLLYSNYADIDYFISGNFDSALENYRSAVKELNNTPSIQYRIGFLEYKRDNYPAAIQAMSLAYAEKPDDKNLLYGFGTVLFKRGNYFAAQGYYNHLMELLDIERLRKGIMFPYTNKEDAAFIDEYMRTSNNFGVVLNRLAETNGDSQKNARAMALFAESSRAWDALTRNPDTMIRSKSASLAYLNIQNMVNSLSAYEPEVYADIPMTLQYEKVLQQKEDR</sequence>
<evidence type="ECO:0000256" key="4">
    <source>
        <dbReference type="SAM" id="MobiDB-lite"/>
    </source>
</evidence>
<feature type="region of interest" description="Disordered" evidence="4">
    <location>
        <begin position="61"/>
        <end position="237"/>
    </location>
</feature>
<evidence type="ECO:0000256" key="3">
    <source>
        <dbReference type="PROSITE-ProRule" id="PRU00339"/>
    </source>
</evidence>
<dbReference type="NCBIfam" id="NF047371">
    <property type="entry name" value="FlcA_CTERM"/>
    <property type="match status" value="1"/>
</dbReference>
<feature type="repeat" description="TPR" evidence="3">
    <location>
        <begin position="781"/>
        <end position="814"/>
    </location>
</feature>
<dbReference type="InterPro" id="IPR058123">
    <property type="entry name" value="FlcA_N"/>
</dbReference>